<feature type="transmembrane region" description="Helical" evidence="11">
    <location>
        <begin position="91"/>
        <end position="111"/>
    </location>
</feature>
<dbReference type="PRINTS" id="PR00344">
    <property type="entry name" value="BCTRLSENSOR"/>
</dbReference>
<dbReference type="SMART" id="SM00387">
    <property type="entry name" value="HATPase_c"/>
    <property type="match status" value="1"/>
</dbReference>
<dbReference type="Gene3D" id="6.10.340.10">
    <property type="match status" value="1"/>
</dbReference>
<evidence type="ECO:0000256" key="3">
    <source>
        <dbReference type="ARBA" id="ARBA00012438"/>
    </source>
</evidence>
<proteinExistence type="predicted"/>
<dbReference type="CDD" id="cd00082">
    <property type="entry name" value="HisKA"/>
    <property type="match status" value="1"/>
</dbReference>
<dbReference type="CDD" id="cd06225">
    <property type="entry name" value="HAMP"/>
    <property type="match status" value="1"/>
</dbReference>
<keyword evidence="15" id="KW-1185">Reference proteome</keyword>
<feature type="domain" description="HAMP" evidence="13">
    <location>
        <begin position="295"/>
        <end position="347"/>
    </location>
</feature>
<protein>
    <recommendedName>
        <fullName evidence="3">histidine kinase</fullName>
        <ecNumber evidence="3">2.7.13.3</ecNumber>
    </recommendedName>
</protein>
<evidence type="ECO:0000259" key="13">
    <source>
        <dbReference type="PROSITE" id="PS50885"/>
    </source>
</evidence>
<dbReference type="Pfam" id="PF00672">
    <property type="entry name" value="HAMP"/>
    <property type="match status" value="1"/>
</dbReference>
<dbReference type="GO" id="GO:0005524">
    <property type="term" value="F:ATP binding"/>
    <property type="evidence" value="ECO:0007669"/>
    <property type="project" value="UniProtKB-KW"/>
</dbReference>
<feature type="transmembrane region" description="Helical" evidence="11">
    <location>
        <begin position="273"/>
        <end position="293"/>
    </location>
</feature>
<dbReference type="InterPro" id="IPR003661">
    <property type="entry name" value="HisK_dim/P_dom"/>
</dbReference>
<dbReference type="SMART" id="SM00304">
    <property type="entry name" value="HAMP"/>
    <property type="match status" value="1"/>
</dbReference>
<dbReference type="Pfam" id="PF02518">
    <property type="entry name" value="HATPase_c"/>
    <property type="match status" value="1"/>
</dbReference>
<feature type="region of interest" description="Disordered" evidence="10">
    <location>
        <begin position="1"/>
        <end position="34"/>
    </location>
</feature>
<evidence type="ECO:0000256" key="1">
    <source>
        <dbReference type="ARBA" id="ARBA00000085"/>
    </source>
</evidence>
<dbReference type="GO" id="GO:0000155">
    <property type="term" value="F:phosphorelay sensor kinase activity"/>
    <property type="evidence" value="ECO:0007669"/>
    <property type="project" value="InterPro"/>
</dbReference>
<evidence type="ECO:0000313" key="15">
    <source>
        <dbReference type="Proteomes" id="UP000295277"/>
    </source>
</evidence>
<dbReference type="PROSITE" id="PS50109">
    <property type="entry name" value="HIS_KIN"/>
    <property type="match status" value="1"/>
</dbReference>
<keyword evidence="11" id="KW-0472">Membrane</keyword>
<dbReference type="PROSITE" id="PS50885">
    <property type="entry name" value="HAMP"/>
    <property type="match status" value="1"/>
</dbReference>
<keyword evidence="11" id="KW-1133">Transmembrane helix</keyword>
<keyword evidence="5" id="KW-0808">Transferase</keyword>
<evidence type="ECO:0000256" key="7">
    <source>
        <dbReference type="ARBA" id="ARBA00022777"/>
    </source>
</evidence>
<evidence type="ECO:0000256" key="2">
    <source>
        <dbReference type="ARBA" id="ARBA00004370"/>
    </source>
</evidence>
<dbReference type="EMBL" id="SLVM01000008">
    <property type="protein sequence ID" value="TCM85205.1"/>
    <property type="molecule type" value="Genomic_DNA"/>
</dbReference>
<comment type="catalytic activity">
    <reaction evidence="1">
        <text>ATP + protein L-histidine = ADP + protein N-phospho-L-histidine.</text>
        <dbReference type="EC" id="2.7.13.3"/>
    </reaction>
</comment>
<dbReference type="InterPro" id="IPR050351">
    <property type="entry name" value="BphY/WalK/GraS-like"/>
</dbReference>
<dbReference type="GO" id="GO:0007234">
    <property type="term" value="P:osmosensory signaling via phosphorelay pathway"/>
    <property type="evidence" value="ECO:0007669"/>
    <property type="project" value="TreeGrafter"/>
</dbReference>
<keyword evidence="4" id="KW-0597">Phosphoprotein</keyword>
<keyword evidence="7" id="KW-0418">Kinase</keyword>
<dbReference type="Gene3D" id="1.10.287.130">
    <property type="match status" value="1"/>
</dbReference>
<evidence type="ECO:0000256" key="4">
    <source>
        <dbReference type="ARBA" id="ARBA00022553"/>
    </source>
</evidence>
<evidence type="ECO:0000313" key="14">
    <source>
        <dbReference type="EMBL" id="TCM85205.1"/>
    </source>
</evidence>
<sequence length="607" mass="65139">MDGNRTAPGTGADVAPHLVARPSTDVHSPPELSIPSLVLQPLPAIRPKIDKGSGVEDLEQRRDSTGPSRTARDAGWQRGNWHPFASLKGRLALGAGMIGLVAILSGALTLYGMGQVSQRIAESLQAERRIARYSVLSTQISAFIAISAEAMQAGLSLDERAARMETAIRGLEGTFALMRQDLGAAVAQARGQGLNEQSRRATQSIAIARMEALFTSTRDGLLSGQTGTDEARAYLAGFAQAVESLLNAAVADEMRVRDQIVAGIGDLRRQLTLMALGISALVVGMFGAFYFGLVRPQLGRLDLAREAAQRIGRGEFDVTLPEDRGDEIGRLFAETNRASRALARRRDEVEAEWARLNETISARTEELRAANEALARTDEERRRFFADIGHELRTPLTVILLESELGLKGVGDAHAGFETIRARARRLGQRIDDLLRVARSESGRIELTREPCDLGRIATDAVADIRVEIEAAAMTVEVAAVSGLQVTSDPDWLRQVIAGLAQNAVRHAGSGGRLSIDVVADNGAGVVRVTDNGPGVPTDEIGRVFTRFHRGKTGPRAGGFGIGLALAKWLVEQMGGKIALISPVPEGQRLGDEPGTLVEVRLPLIKE</sequence>
<organism evidence="14 15">
    <name type="scientific">Rhodovulum steppense</name>
    <dbReference type="NCBI Taxonomy" id="540251"/>
    <lineage>
        <taxon>Bacteria</taxon>
        <taxon>Pseudomonadati</taxon>
        <taxon>Pseudomonadota</taxon>
        <taxon>Alphaproteobacteria</taxon>
        <taxon>Rhodobacterales</taxon>
        <taxon>Paracoccaceae</taxon>
        <taxon>Rhodovulum</taxon>
    </lineage>
</organism>
<dbReference type="PANTHER" id="PTHR42878">
    <property type="entry name" value="TWO-COMPONENT HISTIDINE KINASE"/>
    <property type="match status" value="1"/>
</dbReference>
<dbReference type="InterPro" id="IPR036890">
    <property type="entry name" value="HATPase_C_sf"/>
</dbReference>
<name>A0A4R1YVP6_9RHOB</name>
<keyword evidence="8" id="KW-0067">ATP-binding</keyword>
<dbReference type="GO" id="GO:0016020">
    <property type="term" value="C:membrane"/>
    <property type="evidence" value="ECO:0007669"/>
    <property type="project" value="UniProtKB-SubCell"/>
</dbReference>
<dbReference type="Gene3D" id="3.30.565.10">
    <property type="entry name" value="Histidine kinase-like ATPase, C-terminal domain"/>
    <property type="match status" value="1"/>
</dbReference>
<dbReference type="SUPFAM" id="SSF47384">
    <property type="entry name" value="Homodimeric domain of signal transducing histidine kinase"/>
    <property type="match status" value="1"/>
</dbReference>
<dbReference type="InterPro" id="IPR003594">
    <property type="entry name" value="HATPase_dom"/>
</dbReference>
<feature type="compositionally biased region" description="Basic and acidic residues" evidence="10">
    <location>
        <begin position="48"/>
        <end position="64"/>
    </location>
</feature>
<evidence type="ECO:0000256" key="5">
    <source>
        <dbReference type="ARBA" id="ARBA00022679"/>
    </source>
</evidence>
<feature type="region of interest" description="Disordered" evidence="10">
    <location>
        <begin position="48"/>
        <end position="75"/>
    </location>
</feature>
<comment type="caution">
    <text evidence="14">The sequence shown here is derived from an EMBL/GenBank/DDBJ whole genome shotgun (WGS) entry which is preliminary data.</text>
</comment>
<reference evidence="14 15" key="1">
    <citation type="submission" date="2019-03" db="EMBL/GenBank/DDBJ databases">
        <title>Genomic Encyclopedia of Type Strains, Phase IV (KMG-IV): sequencing the most valuable type-strain genomes for metagenomic binning, comparative biology and taxonomic classification.</title>
        <authorList>
            <person name="Goeker M."/>
        </authorList>
    </citation>
    <scope>NUCLEOTIDE SEQUENCE [LARGE SCALE GENOMIC DNA]</scope>
    <source>
        <strain evidence="14 15">DSM 21153</strain>
    </source>
</reference>
<dbReference type="InterPro" id="IPR005467">
    <property type="entry name" value="His_kinase_dom"/>
</dbReference>
<evidence type="ECO:0000256" key="6">
    <source>
        <dbReference type="ARBA" id="ARBA00022741"/>
    </source>
</evidence>
<dbReference type="InterPro" id="IPR003660">
    <property type="entry name" value="HAMP_dom"/>
</dbReference>
<evidence type="ECO:0000256" key="8">
    <source>
        <dbReference type="ARBA" id="ARBA00022840"/>
    </source>
</evidence>
<gene>
    <name evidence="14" type="ORF">EV216_10856</name>
</gene>
<dbReference type="SMART" id="SM00388">
    <property type="entry name" value="HisKA"/>
    <property type="match status" value="1"/>
</dbReference>
<dbReference type="SUPFAM" id="SSF158472">
    <property type="entry name" value="HAMP domain-like"/>
    <property type="match status" value="1"/>
</dbReference>
<dbReference type="Proteomes" id="UP000295277">
    <property type="component" value="Unassembled WGS sequence"/>
</dbReference>
<comment type="subcellular location">
    <subcellularLocation>
        <location evidence="2">Membrane</location>
    </subcellularLocation>
</comment>
<dbReference type="GO" id="GO:0000156">
    <property type="term" value="F:phosphorelay response regulator activity"/>
    <property type="evidence" value="ECO:0007669"/>
    <property type="project" value="TreeGrafter"/>
</dbReference>
<evidence type="ECO:0000259" key="12">
    <source>
        <dbReference type="PROSITE" id="PS50109"/>
    </source>
</evidence>
<dbReference type="GO" id="GO:0030295">
    <property type="term" value="F:protein kinase activator activity"/>
    <property type="evidence" value="ECO:0007669"/>
    <property type="project" value="TreeGrafter"/>
</dbReference>
<dbReference type="Pfam" id="PF00512">
    <property type="entry name" value="HisKA"/>
    <property type="match status" value="1"/>
</dbReference>
<dbReference type="AlphaFoldDB" id="A0A4R1YVP6"/>
<dbReference type="EC" id="2.7.13.3" evidence="3"/>
<dbReference type="SUPFAM" id="SSF55874">
    <property type="entry name" value="ATPase domain of HSP90 chaperone/DNA topoisomerase II/histidine kinase"/>
    <property type="match status" value="1"/>
</dbReference>
<accession>A0A4R1YVP6</accession>
<keyword evidence="11" id="KW-0812">Transmembrane</keyword>
<evidence type="ECO:0000256" key="9">
    <source>
        <dbReference type="ARBA" id="ARBA00023012"/>
    </source>
</evidence>
<dbReference type="InterPro" id="IPR036097">
    <property type="entry name" value="HisK_dim/P_sf"/>
</dbReference>
<keyword evidence="6" id="KW-0547">Nucleotide-binding</keyword>
<evidence type="ECO:0000256" key="11">
    <source>
        <dbReference type="SAM" id="Phobius"/>
    </source>
</evidence>
<keyword evidence="9" id="KW-0902">Two-component regulatory system</keyword>
<dbReference type="PANTHER" id="PTHR42878:SF7">
    <property type="entry name" value="SENSOR HISTIDINE KINASE GLRK"/>
    <property type="match status" value="1"/>
</dbReference>
<dbReference type="InterPro" id="IPR004358">
    <property type="entry name" value="Sig_transdc_His_kin-like_C"/>
</dbReference>
<feature type="domain" description="Histidine kinase" evidence="12">
    <location>
        <begin position="387"/>
        <end position="606"/>
    </location>
</feature>
<evidence type="ECO:0000256" key="10">
    <source>
        <dbReference type="SAM" id="MobiDB-lite"/>
    </source>
</evidence>